<evidence type="ECO:0000313" key="4">
    <source>
        <dbReference type="Proteomes" id="UP001221757"/>
    </source>
</evidence>
<evidence type="ECO:0000256" key="1">
    <source>
        <dbReference type="SAM" id="Coils"/>
    </source>
</evidence>
<evidence type="ECO:0008006" key="5">
    <source>
        <dbReference type="Google" id="ProtNLM"/>
    </source>
</evidence>
<evidence type="ECO:0000256" key="2">
    <source>
        <dbReference type="SAM" id="MobiDB-lite"/>
    </source>
</evidence>
<dbReference type="EMBL" id="JARKIE010001393">
    <property type="protein sequence ID" value="KAJ7602476.1"/>
    <property type="molecule type" value="Genomic_DNA"/>
</dbReference>
<feature type="coiled-coil region" evidence="1">
    <location>
        <begin position="257"/>
        <end position="284"/>
    </location>
</feature>
<keyword evidence="4" id="KW-1185">Reference proteome</keyword>
<comment type="caution">
    <text evidence="3">The sequence shown here is derived from an EMBL/GenBank/DDBJ whole genome shotgun (WGS) entry which is preliminary data.</text>
</comment>
<evidence type="ECO:0000313" key="3">
    <source>
        <dbReference type="EMBL" id="KAJ7602476.1"/>
    </source>
</evidence>
<dbReference type="AlphaFoldDB" id="A0AAD7F5H2"/>
<name>A0AAD7F5H2_MYCRO</name>
<feature type="compositionally biased region" description="Basic and acidic residues" evidence="2">
    <location>
        <begin position="188"/>
        <end position="209"/>
    </location>
</feature>
<sequence>MPWQDRLLIQEVEKHRPFTAARGDATRDAWAALAVELLKDSAINGTAVDRTGPACLARFQKLLKAHNTKSLQKTGTDEEVNQHIELMTQVAELFDAQKFARHERSAAAQKKADVETMAALQLRDGAMRGLVRRENLTDFALLDGASVREKQGQRKRRRAADTSDFEKENDDSGAARPKRRRNQLTEIVKGRNAADTKRLEQARKRDEERHTETLALQECSLQLQQDMAAGIGQLSQGLAALATAQVKFTEFEFKRSEAEDRRRYDDAERRRADAEHRAIEAERHAGLLNAISHMNQA</sequence>
<feature type="region of interest" description="Disordered" evidence="2">
    <location>
        <begin position="148"/>
        <end position="209"/>
    </location>
</feature>
<keyword evidence="1" id="KW-0175">Coiled coil</keyword>
<protein>
    <recommendedName>
        <fullName evidence="5">Myb-like domain-containing protein</fullName>
    </recommendedName>
</protein>
<accession>A0AAD7F5H2</accession>
<gene>
    <name evidence="3" type="ORF">B0H17DRAFT_1222775</name>
</gene>
<proteinExistence type="predicted"/>
<reference evidence="3" key="1">
    <citation type="submission" date="2023-03" db="EMBL/GenBank/DDBJ databases">
        <title>Massive genome expansion in bonnet fungi (Mycena s.s.) driven by repeated elements and novel gene families across ecological guilds.</title>
        <authorList>
            <consortium name="Lawrence Berkeley National Laboratory"/>
            <person name="Harder C.B."/>
            <person name="Miyauchi S."/>
            <person name="Viragh M."/>
            <person name="Kuo A."/>
            <person name="Thoen E."/>
            <person name="Andreopoulos B."/>
            <person name="Lu D."/>
            <person name="Skrede I."/>
            <person name="Drula E."/>
            <person name="Henrissat B."/>
            <person name="Morin E."/>
            <person name="Kohler A."/>
            <person name="Barry K."/>
            <person name="LaButti K."/>
            <person name="Morin E."/>
            <person name="Salamov A."/>
            <person name="Lipzen A."/>
            <person name="Mereny Z."/>
            <person name="Hegedus B."/>
            <person name="Baldrian P."/>
            <person name="Stursova M."/>
            <person name="Weitz H."/>
            <person name="Taylor A."/>
            <person name="Grigoriev I.V."/>
            <person name="Nagy L.G."/>
            <person name="Martin F."/>
            <person name="Kauserud H."/>
        </authorList>
    </citation>
    <scope>NUCLEOTIDE SEQUENCE</scope>
    <source>
        <strain evidence="3">CBHHK067</strain>
    </source>
</reference>
<organism evidence="3 4">
    <name type="scientific">Mycena rosella</name>
    <name type="common">Pink bonnet</name>
    <name type="synonym">Agaricus rosellus</name>
    <dbReference type="NCBI Taxonomy" id="1033263"/>
    <lineage>
        <taxon>Eukaryota</taxon>
        <taxon>Fungi</taxon>
        <taxon>Dikarya</taxon>
        <taxon>Basidiomycota</taxon>
        <taxon>Agaricomycotina</taxon>
        <taxon>Agaricomycetes</taxon>
        <taxon>Agaricomycetidae</taxon>
        <taxon>Agaricales</taxon>
        <taxon>Marasmiineae</taxon>
        <taxon>Mycenaceae</taxon>
        <taxon>Mycena</taxon>
    </lineage>
</organism>
<dbReference type="Proteomes" id="UP001221757">
    <property type="component" value="Unassembled WGS sequence"/>
</dbReference>